<gene>
    <name evidence="7" type="ORF">H9931_08600</name>
</gene>
<dbReference type="Pfam" id="PF00370">
    <property type="entry name" value="FGGY_N"/>
    <property type="match status" value="1"/>
</dbReference>
<evidence type="ECO:0000313" key="8">
    <source>
        <dbReference type="Proteomes" id="UP000823863"/>
    </source>
</evidence>
<dbReference type="AlphaFoldDB" id="A0A9D2TF33"/>
<evidence type="ECO:0000256" key="2">
    <source>
        <dbReference type="ARBA" id="ARBA00022679"/>
    </source>
</evidence>
<dbReference type="SUPFAM" id="SSF53067">
    <property type="entry name" value="Actin-like ATPase domain"/>
    <property type="match status" value="2"/>
</dbReference>
<reference evidence="7" key="1">
    <citation type="journal article" date="2021" name="PeerJ">
        <title>Extensive microbial diversity within the chicken gut microbiome revealed by metagenomics and culture.</title>
        <authorList>
            <person name="Gilroy R."/>
            <person name="Ravi A."/>
            <person name="Getino M."/>
            <person name="Pursley I."/>
            <person name="Horton D.L."/>
            <person name="Alikhan N.F."/>
            <person name="Baker D."/>
            <person name="Gharbi K."/>
            <person name="Hall N."/>
            <person name="Watson M."/>
            <person name="Adriaenssens E.M."/>
            <person name="Foster-Nyarko E."/>
            <person name="Jarju S."/>
            <person name="Secka A."/>
            <person name="Antonio M."/>
            <person name="Oren A."/>
            <person name="Chaudhuri R.R."/>
            <person name="La Ragione R."/>
            <person name="Hildebrand F."/>
            <person name="Pallen M.J."/>
        </authorList>
    </citation>
    <scope>NUCLEOTIDE SEQUENCE</scope>
    <source>
        <strain evidence="7">CHK198-12963</strain>
    </source>
</reference>
<evidence type="ECO:0000259" key="5">
    <source>
        <dbReference type="Pfam" id="PF00370"/>
    </source>
</evidence>
<evidence type="ECO:0000313" key="7">
    <source>
        <dbReference type="EMBL" id="HJC66761.1"/>
    </source>
</evidence>
<dbReference type="InterPro" id="IPR018485">
    <property type="entry name" value="FGGY_C"/>
</dbReference>
<feature type="region of interest" description="Disordered" evidence="4">
    <location>
        <begin position="1"/>
        <end position="23"/>
    </location>
</feature>
<name>A0A9D2TF33_9FIRM</name>
<keyword evidence="2" id="KW-0808">Transferase</keyword>
<dbReference type="InterPro" id="IPR050406">
    <property type="entry name" value="FGGY_Carb_Kinase"/>
</dbReference>
<keyword evidence="3" id="KW-0418">Kinase</keyword>
<evidence type="ECO:0000256" key="1">
    <source>
        <dbReference type="ARBA" id="ARBA00009156"/>
    </source>
</evidence>
<reference evidence="7" key="2">
    <citation type="submission" date="2021-04" db="EMBL/GenBank/DDBJ databases">
        <authorList>
            <person name="Gilroy R."/>
        </authorList>
    </citation>
    <scope>NUCLEOTIDE SEQUENCE</scope>
    <source>
        <strain evidence="7">CHK198-12963</strain>
    </source>
</reference>
<comment type="caution">
    <text evidence="7">The sequence shown here is derived from an EMBL/GenBank/DDBJ whole genome shotgun (WGS) entry which is preliminary data.</text>
</comment>
<dbReference type="Proteomes" id="UP000823863">
    <property type="component" value="Unassembled WGS sequence"/>
</dbReference>
<evidence type="ECO:0000256" key="3">
    <source>
        <dbReference type="ARBA" id="ARBA00022777"/>
    </source>
</evidence>
<dbReference type="GO" id="GO:0005975">
    <property type="term" value="P:carbohydrate metabolic process"/>
    <property type="evidence" value="ECO:0007669"/>
    <property type="project" value="InterPro"/>
</dbReference>
<sequence length="545" mass="60178">MPGLRPPVPIGKGPRDIHDCGRRKTGLSSQQTKWIEEGRTALGIEAGSTRIKAVLIGPDHKVLAAGSSRWENRYENGIWTYDLSQVWEGIKECYASLKREVSEQYGVRLVRVGSIGISAMMHGYLVFDRQGKQLAPFKTWRNGVPSRISRELTEKLGFHIPERWSCAHLYLAALNGEAHVKEIAYMTTLSGYIHWKLTGRRCLGACDASGMFPVEGKERCWRREMAERFQELLKPFGVSWTLEDIFPEILLAGDEAGGLTWEGARLLDPEGDLQGGIPCCPPEGDGGTGMTATNSASARKGNISVGTSIFATLALEKEIRGCYSQIDQLATPAGRPAAMIHCYNGTSELNRWMKLFGEISETLGVPVSEDALYEALFRKAMEGESEGGGLIPCGYHSGEHLTGFEEGRPLLASWPDSSFSLANFMRAQINSLFATLRMGMDFLKEKEGITVDEIQGHGGFFRTKGVGQRLMAAALLAAYGAWKEEGEELEEYLEQKVFAGGGLLCREKPDPEEAAGYEKFMEYYRQLLKVERAAVEELGGWHAGD</sequence>
<proteinExistence type="inferred from homology"/>
<dbReference type="GO" id="GO:0016301">
    <property type="term" value="F:kinase activity"/>
    <property type="evidence" value="ECO:0007669"/>
    <property type="project" value="UniProtKB-KW"/>
</dbReference>
<dbReference type="PANTHER" id="PTHR43095:SF5">
    <property type="entry name" value="XYLULOSE KINASE"/>
    <property type="match status" value="1"/>
</dbReference>
<dbReference type="EMBL" id="DWWB01000048">
    <property type="protein sequence ID" value="HJC66761.1"/>
    <property type="molecule type" value="Genomic_DNA"/>
</dbReference>
<protein>
    <submittedName>
        <fullName evidence="7">ATPase</fullName>
    </submittedName>
</protein>
<dbReference type="PANTHER" id="PTHR43095">
    <property type="entry name" value="SUGAR KINASE"/>
    <property type="match status" value="1"/>
</dbReference>
<dbReference type="InterPro" id="IPR043129">
    <property type="entry name" value="ATPase_NBD"/>
</dbReference>
<feature type="compositionally biased region" description="Basic and acidic residues" evidence="4">
    <location>
        <begin position="13"/>
        <end position="22"/>
    </location>
</feature>
<accession>A0A9D2TF33</accession>
<organism evidence="7 8">
    <name type="scientific">Candidatus Enterocloster excrementigallinarum</name>
    <dbReference type="NCBI Taxonomy" id="2838558"/>
    <lineage>
        <taxon>Bacteria</taxon>
        <taxon>Bacillati</taxon>
        <taxon>Bacillota</taxon>
        <taxon>Clostridia</taxon>
        <taxon>Lachnospirales</taxon>
        <taxon>Lachnospiraceae</taxon>
        <taxon>Enterocloster</taxon>
    </lineage>
</organism>
<dbReference type="Pfam" id="PF02782">
    <property type="entry name" value="FGGY_C"/>
    <property type="match status" value="1"/>
</dbReference>
<feature type="domain" description="Carbohydrate kinase FGGY C-terminal" evidence="6">
    <location>
        <begin position="302"/>
        <end position="475"/>
    </location>
</feature>
<feature type="domain" description="Carbohydrate kinase FGGY N-terminal" evidence="5">
    <location>
        <begin position="41"/>
        <end position="229"/>
    </location>
</feature>
<dbReference type="InterPro" id="IPR018484">
    <property type="entry name" value="FGGY_N"/>
</dbReference>
<dbReference type="Gene3D" id="3.30.420.40">
    <property type="match status" value="2"/>
</dbReference>
<evidence type="ECO:0000259" key="6">
    <source>
        <dbReference type="Pfam" id="PF02782"/>
    </source>
</evidence>
<comment type="similarity">
    <text evidence="1">Belongs to the FGGY kinase family.</text>
</comment>
<evidence type="ECO:0000256" key="4">
    <source>
        <dbReference type="SAM" id="MobiDB-lite"/>
    </source>
</evidence>